<dbReference type="Proteomes" id="UP000697107">
    <property type="component" value="Unassembled WGS sequence"/>
</dbReference>
<dbReference type="Proteomes" id="UP000774804">
    <property type="component" value="Unassembled WGS sequence"/>
</dbReference>
<proteinExistence type="predicted"/>
<dbReference type="Pfam" id="PF13843">
    <property type="entry name" value="DDE_Tnp_1_7"/>
    <property type="match status" value="1"/>
</dbReference>
<evidence type="ECO:0000256" key="1">
    <source>
        <dbReference type="SAM" id="MobiDB-lite"/>
    </source>
</evidence>
<dbReference type="Proteomes" id="UP000736787">
    <property type="component" value="Unassembled WGS sequence"/>
</dbReference>
<dbReference type="Proteomes" id="UP000735874">
    <property type="component" value="Unassembled WGS sequence"/>
</dbReference>
<feature type="region of interest" description="Disordered" evidence="1">
    <location>
        <begin position="259"/>
        <end position="285"/>
    </location>
</feature>
<dbReference type="OrthoDB" id="118105at2759"/>
<evidence type="ECO:0000313" key="9">
    <source>
        <dbReference type="Proteomes" id="UP000251314"/>
    </source>
</evidence>
<dbReference type="Proteomes" id="UP000760860">
    <property type="component" value="Unassembled WGS sequence"/>
</dbReference>
<comment type="caution">
    <text evidence="8">The sequence shown here is derived from an EMBL/GenBank/DDBJ whole genome shotgun (WGS) entry which is preliminary data.</text>
</comment>
<evidence type="ECO:0000259" key="2">
    <source>
        <dbReference type="Pfam" id="PF13843"/>
    </source>
</evidence>
<accession>A0A329S979</accession>
<dbReference type="EMBL" id="RCMK01000560">
    <property type="protein sequence ID" value="KAG2921923.1"/>
    <property type="molecule type" value="Genomic_DNA"/>
</dbReference>
<dbReference type="EMBL" id="RCML01000556">
    <property type="protein sequence ID" value="KAG2973889.1"/>
    <property type="molecule type" value="Genomic_DNA"/>
</dbReference>
<dbReference type="EMBL" id="RCMI01000558">
    <property type="protein sequence ID" value="KAG2905694.1"/>
    <property type="molecule type" value="Genomic_DNA"/>
</dbReference>
<reference evidence="3" key="2">
    <citation type="submission" date="2018-10" db="EMBL/GenBank/DDBJ databases">
        <title>Effector identification in a new, highly contiguous assembly of the strawberry crown rot pathogen Phytophthora cactorum.</title>
        <authorList>
            <person name="Armitage A.D."/>
            <person name="Nellist C.F."/>
            <person name="Bates H."/>
            <person name="Vickerstaff R.J."/>
            <person name="Harrison R.J."/>
        </authorList>
    </citation>
    <scope>NUCLEOTIDE SEQUENCE</scope>
    <source>
        <strain evidence="3">15-7</strain>
        <strain evidence="4">4032</strain>
        <strain evidence="5">4040</strain>
        <strain evidence="6">P415</strain>
        <strain evidence="7">P421</strain>
    </source>
</reference>
<dbReference type="EMBL" id="MJFZ01000291">
    <property type="protein sequence ID" value="RAW32132.1"/>
    <property type="molecule type" value="Genomic_DNA"/>
</dbReference>
<dbReference type="InterPro" id="IPR029526">
    <property type="entry name" value="PGBD"/>
</dbReference>
<dbReference type="PANTHER" id="PTHR46599">
    <property type="entry name" value="PIGGYBAC TRANSPOSABLE ELEMENT-DERIVED PROTEIN 4"/>
    <property type="match status" value="1"/>
</dbReference>
<feature type="compositionally biased region" description="Acidic residues" evidence="1">
    <location>
        <begin position="276"/>
        <end position="285"/>
    </location>
</feature>
<dbReference type="EMBL" id="RCMV01001304">
    <property type="protein sequence ID" value="KAG3209249.1"/>
    <property type="molecule type" value="Genomic_DNA"/>
</dbReference>
<evidence type="ECO:0000313" key="3">
    <source>
        <dbReference type="EMBL" id="KAG2851130.1"/>
    </source>
</evidence>
<name>A0A329S979_9STRA</name>
<evidence type="ECO:0000313" key="8">
    <source>
        <dbReference type="EMBL" id="RAW32132.1"/>
    </source>
</evidence>
<feature type="domain" description="PiggyBac transposable element-derived protein" evidence="2">
    <location>
        <begin position="25"/>
        <end position="130"/>
    </location>
</feature>
<dbReference type="PANTHER" id="PTHR46599:SF3">
    <property type="entry name" value="PIGGYBAC TRANSPOSABLE ELEMENT-DERIVED PROTEIN 4"/>
    <property type="match status" value="1"/>
</dbReference>
<keyword evidence="9" id="KW-1185">Reference proteome</keyword>
<organism evidence="8 9">
    <name type="scientific">Phytophthora cactorum</name>
    <dbReference type="NCBI Taxonomy" id="29920"/>
    <lineage>
        <taxon>Eukaryota</taxon>
        <taxon>Sar</taxon>
        <taxon>Stramenopiles</taxon>
        <taxon>Oomycota</taxon>
        <taxon>Peronosporomycetes</taxon>
        <taxon>Peronosporales</taxon>
        <taxon>Peronosporaceae</taxon>
        <taxon>Phytophthora</taxon>
    </lineage>
</organism>
<dbReference type="AlphaFoldDB" id="A0A329S979"/>
<dbReference type="STRING" id="29920.A0A329S979"/>
<evidence type="ECO:0000313" key="4">
    <source>
        <dbReference type="EMBL" id="KAG2905694.1"/>
    </source>
</evidence>
<gene>
    <name evidence="8" type="ORF">PC110_g11527</name>
    <name evidence="3" type="ORF">PC113_g16165</name>
    <name evidence="4" type="ORF">PC115_g14523</name>
    <name evidence="5" type="ORF">PC117_g16102</name>
    <name evidence="6" type="ORF">PC118_g14858</name>
    <name evidence="7" type="ORF">PC129_g19734</name>
</gene>
<protein>
    <recommendedName>
        <fullName evidence="2">PiggyBac transposable element-derived protein domain-containing protein</fullName>
    </recommendedName>
</protein>
<dbReference type="EMBL" id="RCMG01000629">
    <property type="protein sequence ID" value="KAG2851130.1"/>
    <property type="molecule type" value="Genomic_DNA"/>
</dbReference>
<sequence length="285" mass="32746">MTNRLGYDANVKVKAQTRPASIHRGAFTFSRSVATPNMIVFHWWDRKPVHYLCTGSAKTESTINRNVKRVGAISVPCPAAVNDYQRWIGGVDVHDQLRLQQFSLQTSTKFKKYCKYLFLSFVDLTLVNAYISHKETARITSTAAMKRGEWYGILQNQLLQLKAEDFVGVMETPPPSNQKRKRSQLRLSHAFEQCEDWVTVSGVHRRRQRSCKVCLRTDRKKKSFATTCFEIWHDDFDCGQTIPAKLGKRFVLRRLGQEAGERKKTRRELQLLAGGEEGDDENDSD</sequence>
<dbReference type="Proteomes" id="UP000251314">
    <property type="component" value="Unassembled WGS sequence"/>
</dbReference>
<evidence type="ECO:0000313" key="5">
    <source>
        <dbReference type="EMBL" id="KAG2921923.1"/>
    </source>
</evidence>
<dbReference type="VEuPathDB" id="FungiDB:PC110_g11527"/>
<reference evidence="8 9" key="1">
    <citation type="submission" date="2018-01" db="EMBL/GenBank/DDBJ databases">
        <title>Draft genome of the strawberry crown rot pathogen Phytophthora cactorum.</title>
        <authorList>
            <person name="Armitage A.D."/>
            <person name="Lysoe E."/>
            <person name="Nellist C.F."/>
            <person name="Harrison R.J."/>
            <person name="Brurberg M.B."/>
        </authorList>
    </citation>
    <scope>NUCLEOTIDE SEQUENCE [LARGE SCALE GENOMIC DNA]</scope>
    <source>
        <strain evidence="8 9">10300</strain>
    </source>
</reference>
<evidence type="ECO:0000313" key="7">
    <source>
        <dbReference type="EMBL" id="KAG3209249.1"/>
    </source>
</evidence>
<evidence type="ECO:0000313" key="6">
    <source>
        <dbReference type="EMBL" id="KAG2973889.1"/>
    </source>
</evidence>